<evidence type="ECO:0000256" key="5">
    <source>
        <dbReference type="ARBA" id="ARBA00033748"/>
    </source>
</evidence>
<dbReference type="PANTHER" id="PTHR30011:SF16">
    <property type="entry name" value="C2H2 FINGER DOMAIN TRANSCRIPTION FACTOR (EUROFUNG)-RELATED"/>
    <property type="match status" value="1"/>
</dbReference>
<dbReference type="GO" id="GO:0016705">
    <property type="term" value="F:oxidoreductase activity, acting on paired donors, with incorporation or reduction of molecular oxygen"/>
    <property type="evidence" value="ECO:0007669"/>
    <property type="project" value="InterPro"/>
</dbReference>
<dbReference type="InterPro" id="IPR016215">
    <property type="entry name" value="NTA_MOA"/>
</dbReference>
<accession>A0A101SI24</accession>
<dbReference type="InterPro" id="IPR051260">
    <property type="entry name" value="Diverse_substr_monoxygenases"/>
</dbReference>
<feature type="binding site" evidence="6">
    <location>
        <position position="144"/>
    </location>
    <ligand>
        <name>FMN</name>
        <dbReference type="ChEBI" id="CHEBI:58210"/>
    </ligand>
</feature>
<sequence>MVLGMQFSGGYGAAPGAWRLPGANLNSYTDMDQFVRYAQAAERGKIQLLFIADTPVLDVDLDHHAPHHMIDPLLILTVLARETERIGLVTTASTTFTEPYNLARQFKALDVISHGRAGWNAVTTSDPAAAANFGATIPPRAEKYERAHEVIQIVQALWGSWEQDAWLLDVDGKRFADMDKIQPVNLKGKHAASRGPLPIPPSEQGQPVIFQAGGGSYGLELAGRYASGVYANPYTIEDARAQRQALRDAATRAGRDPDEAKMLAGFMPTIAPSRQAALQRRRFLDEVVDLHQRVRYLGAMIGLPLGPDQLDEPLTADQLADAQPSPHDPRSARALEVAREGWTLRDVLAHGVIDYHPVVAGTATDVADHMQQWFEAGACDGFSIAVDSYHDGFDAFVDQVVPILQQRGLFHDDYEGPTLRENLAAHEQYGLDPRLTKPARS</sequence>
<dbReference type="CDD" id="cd01095">
    <property type="entry name" value="Nitrilotriacetate_monoxgenase"/>
    <property type="match status" value="1"/>
</dbReference>
<dbReference type="EMBL" id="LMWU01000001">
    <property type="protein sequence ID" value="KUN74239.1"/>
    <property type="molecule type" value="Genomic_DNA"/>
</dbReference>
<feature type="binding site" evidence="6">
    <location>
        <position position="91"/>
    </location>
    <ligand>
        <name>FMN</name>
        <dbReference type="ChEBI" id="CHEBI:58210"/>
    </ligand>
</feature>
<comment type="similarity">
    <text evidence="5">Belongs to the NtaA/SnaA/DszA monooxygenase family.</text>
</comment>
<protein>
    <submittedName>
        <fullName evidence="8">Nitrilotriacetate monooxygenase</fullName>
    </submittedName>
</protein>
<evidence type="ECO:0000256" key="3">
    <source>
        <dbReference type="ARBA" id="ARBA00023002"/>
    </source>
</evidence>
<evidence type="ECO:0000256" key="6">
    <source>
        <dbReference type="PIRSR" id="PIRSR000337-1"/>
    </source>
</evidence>
<dbReference type="SUPFAM" id="SSF51679">
    <property type="entry name" value="Bacterial luciferase-like"/>
    <property type="match status" value="1"/>
</dbReference>
<dbReference type="Gene3D" id="3.20.20.30">
    <property type="entry name" value="Luciferase-like domain"/>
    <property type="match status" value="1"/>
</dbReference>
<organism evidence="8 9">
    <name type="scientific">Streptomyces canus</name>
    <dbReference type="NCBI Taxonomy" id="58343"/>
    <lineage>
        <taxon>Bacteria</taxon>
        <taxon>Bacillati</taxon>
        <taxon>Actinomycetota</taxon>
        <taxon>Actinomycetes</taxon>
        <taxon>Kitasatosporales</taxon>
        <taxon>Streptomycetaceae</taxon>
        <taxon>Streptomyces</taxon>
        <taxon>Streptomyces aurantiacus group</taxon>
    </lineage>
</organism>
<keyword evidence="4 8" id="KW-0503">Monooxygenase</keyword>
<keyword evidence="2 6" id="KW-0288">FMN</keyword>
<dbReference type="GO" id="GO:0004497">
    <property type="term" value="F:monooxygenase activity"/>
    <property type="evidence" value="ECO:0007669"/>
    <property type="project" value="UniProtKB-KW"/>
</dbReference>
<evidence type="ECO:0000256" key="1">
    <source>
        <dbReference type="ARBA" id="ARBA00022630"/>
    </source>
</evidence>
<gene>
    <name evidence="8" type="ORF">AQJ46_01320</name>
</gene>
<dbReference type="Proteomes" id="UP000053669">
    <property type="component" value="Unassembled WGS sequence"/>
</dbReference>
<evidence type="ECO:0000313" key="8">
    <source>
        <dbReference type="EMBL" id="KUN74239.1"/>
    </source>
</evidence>
<reference evidence="8 9" key="1">
    <citation type="submission" date="2015-10" db="EMBL/GenBank/DDBJ databases">
        <title>Draft genome sequence of Streptomyces canus DSM 40017, type strain for the species Streptomyces canus.</title>
        <authorList>
            <person name="Ruckert C."/>
            <person name="Winkler A."/>
            <person name="Kalinowski J."/>
            <person name="Kampfer P."/>
            <person name="Glaeser S."/>
        </authorList>
    </citation>
    <scope>NUCLEOTIDE SEQUENCE [LARGE SCALE GENOMIC DNA]</scope>
    <source>
        <strain evidence="8 9">DSM 40017</strain>
    </source>
</reference>
<evidence type="ECO:0000256" key="2">
    <source>
        <dbReference type="ARBA" id="ARBA00022643"/>
    </source>
</evidence>
<dbReference type="PIRSF" id="PIRSF000337">
    <property type="entry name" value="NTA_MOA"/>
    <property type="match status" value="1"/>
</dbReference>
<feature type="binding site" evidence="6">
    <location>
        <position position="53"/>
    </location>
    <ligand>
        <name>FMN</name>
        <dbReference type="ChEBI" id="CHEBI:58210"/>
    </ligand>
</feature>
<dbReference type="InterPro" id="IPR036661">
    <property type="entry name" value="Luciferase-like_sf"/>
</dbReference>
<dbReference type="InterPro" id="IPR011251">
    <property type="entry name" value="Luciferase-like_dom"/>
</dbReference>
<keyword evidence="3" id="KW-0560">Oxidoreductase</keyword>
<dbReference type="AlphaFoldDB" id="A0A101SI24"/>
<name>A0A101SI24_9ACTN</name>
<proteinExistence type="inferred from homology"/>
<dbReference type="STRING" id="58343.AQJ46_01320"/>
<dbReference type="NCBIfam" id="TIGR03860">
    <property type="entry name" value="FMN_nitrolo"/>
    <property type="match status" value="1"/>
</dbReference>
<dbReference type="Pfam" id="PF00296">
    <property type="entry name" value="Bac_luciferase"/>
    <property type="match status" value="1"/>
</dbReference>
<evidence type="ECO:0000259" key="7">
    <source>
        <dbReference type="Pfam" id="PF00296"/>
    </source>
</evidence>
<keyword evidence="1 6" id="KW-0285">Flavoprotein</keyword>
<dbReference type="PANTHER" id="PTHR30011">
    <property type="entry name" value="ALKANESULFONATE MONOOXYGENASE-RELATED"/>
    <property type="match status" value="1"/>
</dbReference>
<evidence type="ECO:0000313" key="9">
    <source>
        <dbReference type="Proteomes" id="UP000053669"/>
    </source>
</evidence>
<evidence type="ECO:0000256" key="4">
    <source>
        <dbReference type="ARBA" id="ARBA00023033"/>
    </source>
</evidence>
<comment type="caution">
    <text evidence="8">The sequence shown here is derived from an EMBL/GenBank/DDBJ whole genome shotgun (WGS) entry which is preliminary data.</text>
</comment>
<feature type="domain" description="Luciferase-like" evidence="7">
    <location>
        <begin position="25"/>
        <end position="378"/>
    </location>
</feature>